<organism evidence="2 3">
    <name type="scientific">Schizopora paradoxa</name>
    <dbReference type="NCBI Taxonomy" id="27342"/>
    <lineage>
        <taxon>Eukaryota</taxon>
        <taxon>Fungi</taxon>
        <taxon>Dikarya</taxon>
        <taxon>Basidiomycota</taxon>
        <taxon>Agaricomycotina</taxon>
        <taxon>Agaricomycetes</taxon>
        <taxon>Hymenochaetales</taxon>
        <taxon>Schizoporaceae</taxon>
        <taxon>Schizopora</taxon>
    </lineage>
</organism>
<name>A0A0H2SDE0_9AGAM</name>
<evidence type="ECO:0000256" key="1">
    <source>
        <dbReference type="SAM" id="MobiDB-lite"/>
    </source>
</evidence>
<sequence>MAEHGKNDVRDELPRVSLDSFQEWQKIQSSLNDEMLVILEEKLQEHNMGQHRAILEQYMQQFLKKTFDIAKPNLRVNGRNFDEFDEDEQETDQFDEALDRRVHSLSDQRLKWDLEIALKRRKTPAEVETLVKDLIQTQREADTNAPSAKPVDVDEEMREEDERDDDELETGQSIINMAVSLQADVNEQLERGERLKEVDAEIRRLKT</sequence>
<dbReference type="PANTHER" id="PTHR31749:SF3">
    <property type="entry name" value="KINETOCHORE-ASSOCIATED PROTEIN NSL1 HOMOLOG"/>
    <property type="match status" value="1"/>
</dbReference>
<dbReference type="GO" id="GO:0000444">
    <property type="term" value="C:MIS12/MIND type complex"/>
    <property type="evidence" value="ECO:0007669"/>
    <property type="project" value="TreeGrafter"/>
</dbReference>
<dbReference type="EMBL" id="KQ085884">
    <property type="protein sequence ID" value="KLO19778.1"/>
    <property type="molecule type" value="Genomic_DNA"/>
</dbReference>
<proteinExistence type="predicted"/>
<dbReference type="Proteomes" id="UP000053477">
    <property type="component" value="Unassembled WGS sequence"/>
</dbReference>
<dbReference type="FunCoup" id="A0A0H2SDE0">
    <property type="interactions" value="20"/>
</dbReference>
<dbReference type="InterPro" id="IPR013950">
    <property type="entry name" value="Mis14/Nsl1"/>
</dbReference>
<dbReference type="GO" id="GO:0000070">
    <property type="term" value="P:mitotic sister chromatid segregation"/>
    <property type="evidence" value="ECO:0007669"/>
    <property type="project" value="InterPro"/>
</dbReference>
<feature type="region of interest" description="Disordered" evidence="1">
    <location>
        <begin position="138"/>
        <end position="172"/>
    </location>
</feature>
<dbReference type="Pfam" id="PF08641">
    <property type="entry name" value="Mis14"/>
    <property type="match status" value="1"/>
</dbReference>
<dbReference type="InParanoid" id="A0A0H2SDE0"/>
<evidence type="ECO:0000313" key="3">
    <source>
        <dbReference type="Proteomes" id="UP000053477"/>
    </source>
</evidence>
<reference evidence="2 3" key="1">
    <citation type="submission" date="2015-04" db="EMBL/GenBank/DDBJ databases">
        <title>Complete genome sequence of Schizopora paradoxa KUC8140, a cosmopolitan wood degrader in East Asia.</title>
        <authorList>
            <consortium name="DOE Joint Genome Institute"/>
            <person name="Min B."/>
            <person name="Park H."/>
            <person name="Jang Y."/>
            <person name="Kim J.-J."/>
            <person name="Kim K.H."/>
            <person name="Pangilinan J."/>
            <person name="Lipzen A."/>
            <person name="Riley R."/>
            <person name="Grigoriev I.V."/>
            <person name="Spatafora J.W."/>
            <person name="Choi I.-G."/>
        </authorList>
    </citation>
    <scope>NUCLEOTIDE SEQUENCE [LARGE SCALE GENOMIC DNA]</scope>
    <source>
        <strain evidence="2 3">KUC8140</strain>
    </source>
</reference>
<feature type="compositionally biased region" description="Acidic residues" evidence="1">
    <location>
        <begin position="153"/>
        <end position="169"/>
    </location>
</feature>
<protein>
    <submittedName>
        <fullName evidence="2">Uncharacterized protein</fullName>
    </submittedName>
</protein>
<dbReference type="AlphaFoldDB" id="A0A0H2SDE0"/>
<gene>
    <name evidence="2" type="ORF">SCHPADRAFT_842726</name>
</gene>
<keyword evidence="3" id="KW-1185">Reference proteome</keyword>
<dbReference type="OrthoDB" id="2135762at2759"/>
<dbReference type="PANTHER" id="PTHR31749">
    <property type="entry name" value="KINETOCHORE-ASSOCIATED PROTEIN NSL1 HOMOLOG"/>
    <property type="match status" value="1"/>
</dbReference>
<accession>A0A0H2SDE0</accession>
<evidence type="ECO:0000313" key="2">
    <source>
        <dbReference type="EMBL" id="KLO19778.1"/>
    </source>
</evidence>